<organism evidence="2 3">
    <name type="scientific">candidate division MSBL1 archaeon SCGC-AAA259O05</name>
    <dbReference type="NCBI Taxonomy" id="1698271"/>
    <lineage>
        <taxon>Archaea</taxon>
        <taxon>Methanobacteriati</taxon>
        <taxon>Methanobacteriota</taxon>
        <taxon>candidate division MSBL1</taxon>
    </lineage>
</organism>
<proteinExistence type="predicted"/>
<keyword evidence="3" id="KW-1185">Reference proteome</keyword>
<dbReference type="AlphaFoldDB" id="A0A133UWC5"/>
<accession>A0A133UWC5</accession>
<gene>
    <name evidence="2" type="ORF">AKJ41_06575</name>
</gene>
<name>A0A133UWC5_9EURY</name>
<dbReference type="Proteomes" id="UP000070344">
    <property type="component" value="Unassembled WGS sequence"/>
</dbReference>
<reference evidence="2 3" key="1">
    <citation type="journal article" date="2016" name="Sci. Rep.">
        <title>Metabolic traits of an uncultured archaeal lineage -MSBL1- from brine pools of the Red Sea.</title>
        <authorList>
            <person name="Mwirichia R."/>
            <person name="Alam I."/>
            <person name="Rashid M."/>
            <person name="Vinu M."/>
            <person name="Ba-Alawi W."/>
            <person name="Anthony Kamau A."/>
            <person name="Kamanda Ngugi D."/>
            <person name="Goker M."/>
            <person name="Klenk H.P."/>
            <person name="Bajic V."/>
            <person name="Stingl U."/>
        </authorList>
    </citation>
    <scope>NUCLEOTIDE SEQUENCE [LARGE SCALE GENOMIC DNA]</scope>
    <source>
        <strain evidence="2">SCGC-AAA259O05</strain>
    </source>
</reference>
<protein>
    <submittedName>
        <fullName evidence="2">Uncharacterized protein</fullName>
    </submittedName>
</protein>
<keyword evidence="1" id="KW-0175">Coiled coil</keyword>
<evidence type="ECO:0000256" key="1">
    <source>
        <dbReference type="SAM" id="Coils"/>
    </source>
</evidence>
<comment type="caution">
    <text evidence="2">The sequence shown here is derived from an EMBL/GenBank/DDBJ whole genome shotgun (WGS) entry which is preliminary data.</text>
</comment>
<evidence type="ECO:0000313" key="3">
    <source>
        <dbReference type="Proteomes" id="UP000070344"/>
    </source>
</evidence>
<evidence type="ECO:0000313" key="2">
    <source>
        <dbReference type="EMBL" id="KXA98488.1"/>
    </source>
</evidence>
<sequence>MIDLEDREELISRLEGAEKQIEVVKESLKEEKKEKQASFRWVGKSASTPEKRVELIKGAVKGSIKADVYVSFVGSAEGIEECLIQFSREV</sequence>
<feature type="coiled-coil region" evidence="1">
    <location>
        <begin position="7"/>
        <end position="34"/>
    </location>
</feature>
<dbReference type="EMBL" id="LHXV01000148">
    <property type="protein sequence ID" value="KXA98488.1"/>
    <property type="molecule type" value="Genomic_DNA"/>
</dbReference>